<dbReference type="Proteomes" id="UP000006591">
    <property type="component" value="Chromosome 10"/>
</dbReference>
<evidence type="ECO:0000313" key="2">
    <source>
        <dbReference type="Proteomes" id="UP000006591"/>
    </source>
</evidence>
<evidence type="ECO:0000313" key="1">
    <source>
        <dbReference type="EnsemblPlants" id="ONIVA10G13400.1"/>
    </source>
</evidence>
<sequence length="13" mass="1565">MTREVAMNLRSTR</sequence>
<reference evidence="1" key="2">
    <citation type="submission" date="2018-04" db="EMBL/GenBank/DDBJ databases">
        <title>OnivRS2 (Oryza nivara Reference Sequence Version 2).</title>
        <authorList>
            <person name="Zhang J."/>
            <person name="Kudrna D."/>
            <person name="Lee S."/>
            <person name="Talag J."/>
            <person name="Rajasekar S."/>
            <person name="Welchert J."/>
            <person name="Hsing Y.-I."/>
            <person name="Wing R.A."/>
        </authorList>
    </citation>
    <scope>NUCLEOTIDE SEQUENCE [LARGE SCALE GENOMIC DNA]</scope>
</reference>
<accession>A0A0E0ITK8</accession>
<keyword evidence="2" id="KW-1185">Reference proteome</keyword>
<dbReference type="EnsemblPlants" id="ONIVA10G13400.1">
    <property type="protein sequence ID" value="ONIVA10G13400.1"/>
    <property type="gene ID" value="ONIVA10G13400"/>
</dbReference>
<reference evidence="1" key="1">
    <citation type="submission" date="2015-04" db="UniProtKB">
        <authorList>
            <consortium name="EnsemblPlants"/>
        </authorList>
    </citation>
    <scope>IDENTIFICATION</scope>
    <source>
        <strain evidence="1">SL10</strain>
    </source>
</reference>
<protein>
    <submittedName>
        <fullName evidence="1">Uncharacterized protein</fullName>
    </submittedName>
</protein>
<organism evidence="1">
    <name type="scientific">Oryza nivara</name>
    <name type="common">Indian wild rice</name>
    <name type="synonym">Oryza sativa f. spontanea</name>
    <dbReference type="NCBI Taxonomy" id="4536"/>
    <lineage>
        <taxon>Eukaryota</taxon>
        <taxon>Viridiplantae</taxon>
        <taxon>Streptophyta</taxon>
        <taxon>Embryophyta</taxon>
        <taxon>Tracheophyta</taxon>
        <taxon>Spermatophyta</taxon>
        <taxon>Magnoliopsida</taxon>
        <taxon>Liliopsida</taxon>
        <taxon>Poales</taxon>
        <taxon>Poaceae</taxon>
        <taxon>BOP clade</taxon>
        <taxon>Oryzoideae</taxon>
        <taxon>Oryzeae</taxon>
        <taxon>Oryzinae</taxon>
        <taxon>Oryza</taxon>
    </lineage>
</organism>
<proteinExistence type="predicted"/>
<dbReference type="HOGENOM" id="CLU_3436080_0_0_1"/>
<name>A0A0E0ITK8_ORYNI</name>
<dbReference type="Gramene" id="ONIVA10G13400.1">
    <property type="protein sequence ID" value="ONIVA10G13400.1"/>
    <property type="gene ID" value="ONIVA10G13400"/>
</dbReference>